<dbReference type="RefSeq" id="YP_009903728.1">
    <property type="nucleotide sequence ID" value="NC_049849.1"/>
</dbReference>
<dbReference type="KEGG" id="vg:56136004"/>
<accession>A0A514CSS2</accession>
<dbReference type="GeneID" id="56136004"/>
<name>A0A514CSS2_9CAUD</name>
<organism evidence="1 2">
    <name type="scientific">Achromobacter phage Motura</name>
    <dbReference type="NCBI Taxonomy" id="2591403"/>
    <lineage>
        <taxon>Viruses</taxon>
        <taxon>Duplodnaviria</taxon>
        <taxon>Heunggongvirae</taxon>
        <taxon>Uroviricota</taxon>
        <taxon>Caudoviricetes</taxon>
        <taxon>Moturavirus</taxon>
        <taxon>Moturavirus motura</taxon>
    </lineage>
</organism>
<proteinExistence type="predicted"/>
<dbReference type="EMBL" id="MN094788">
    <property type="protein sequence ID" value="QDH83529.1"/>
    <property type="molecule type" value="Genomic_DNA"/>
</dbReference>
<reference evidence="1 2" key="1">
    <citation type="submission" date="2019-06" db="EMBL/GenBank/DDBJ databases">
        <authorList>
            <person name="Kincaid V.D."/>
            <person name="Fuller A."/>
            <person name="Hodges K."/>
            <person name="Bansal M."/>
            <person name="Essig J."/>
            <person name="Johnson A."/>
        </authorList>
    </citation>
    <scope>NUCLEOTIDE SEQUENCE [LARGE SCALE GENOMIC DNA]</scope>
</reference>
<evidence type="ECO:0000313" key="1">
    <source>
        <dbReference type="EMBL" id="QDH83529.1"/>
    </source>
</evidence>
<dbReference type="Proteomes" id="UP000320799">
    <property type="component" value="Segment"/>
</dbReference>
<sequence length="131" mass="14856">MNYKRAYEEAQAHLETLAKFGGTLQQARELAQVGLTRSEDFVVAEAAVADTPARRDPDDQFAHYVDLKRSELTLGDFTDDELANYAFMNYDRRPSIEDLLTGCGYPPIAIMTAVKERIRWLSRKLLQAQGQ</sequence>
<protein>
    <submittedName>
        <fullName evidence="1">Uncharacterized protein</fullName>
    </submittedName>
</protein>
<keyword evidence="2" id="KW-1185">Reference proteome</keyword>
<evidence type="ECO:0000313" key="2">
    <source>
        <dbReference type="Proteomes" id="UP000320799"/>
    </source>
</evidence>